<gene>
    <name evidence="1" type="ORF">BKA10_001567</name>
</gene>
<dbReference type="AlphaFoldDB" id="A0AA40VMY4"/>
<dbReference type="EMBL" id="JACIFH010000001">
    <property type="protein sequence ID" value="MBB4139773.1"/>
    <property type="molecule type" value="Genomic_DNA"/>
</dbReference>
<sequence length="361" mass="39435">MLRGAQRRLFIAPVNSAGQGYAWARASERVEGTAAAAFMYRDPNDTFGFLADSEVPTVFFRTNRPWQRAQRRAVAARFTHVIVESGRQLFGTDEPLADQLRRLQRHRVAVALLWHGSDIRLPSAHAAREPDSPFRGSGYADTDRLEEIAQRGRALMADVDAPVFVSTPDLLDEVPQASWLPVVVDLKRWEASSSEIRWGAKPIVVHVPSNAGLKGSSLIGATMRRLHAEGLVDYRELRNVPAAQMPAEYGRADIVLDQFALGIYGVAACEAMASGRLVISHVSDQVRDAVRVHTGRELPILQARADGLEGVLRAVVAEPDRFIALAATGREFVRAVHDGRRSANVLREFLGAPAQGGVAGA</sequence>
<evidence type="ECO:0008006" key="3">
    <source>
        <dbReference type="Google" id="ProtNLM"/>
    </source>
</evidence>
<name>A0AA40VMY4_9MICO</name>
<dbReference type="Proteomes" id="UP000549113">
    <property type="component" value="Unassembled WGS sequence"/>
</dbReference>
<proteinExistence type="predicted"/>
<protein>
    <recommendedName>
        <fullName evidence="3">Glycosyl transferase family 1 domain-containing protein</fullName>
    </recommendedName>
</protein>
<evidence type="ECO:0000313" key="2">
    <source>
        <dbReference type="Proteomes" id="UP000549113"/>
    </source>
</evidence>
<reference evidence="1 2" key="1">
    <citation type="submission" date="2020-08" db="EMBL/GenBank/DDBJ databases">
        <title>Sequencing the genomes of 1000 actinobacteria strains.</title>
        <authorList>
            <person name="Klenk H.-P."/>
        </authorList>
    </citation>
    <scope>NUCLEOTIDE SEQUENCE [LARGE SCALE GENOMIC DNA]</scope>
    <source>
        <strain evidence="1 2">DSM 19600</strain>
    </source>
</reference>
<comment type="caution">
    <text evidence="1">The sequence shown here is derived from an EMBL/GenBank/DDBJ whole genome shotgun (WGS) entry which is preliminary data.</text>
</comment>
<accession>A0AA40VMY4</accession>
<dbReference type="SUPFAM" id="SSF53756">
    <property type="entry name" value="UDP-Glycosyltransferase/glycogen phosphorylase"/>
    <property type="match status" value="1"/>
</dbReference>
<keyword evidence="2" id="KW-1185">Reference proteome</keyword>
<organism evidence="1 2">
    <name type="scientific">Microbacterium invictum</name>
    <dbReference type="NCBI Taxonomy" id="515415"/>
    <lineage>
        <taxon>Bacteria</taxon>
        <taxon>Bacillati</taxon>
        <taxon>Actinomycetota</taxon>
        <taxon>Actinomycetes</taxon>
        <taxon>Micrococcales</taxon>
        <taxon>Microbacteriaceae</taxon>
        <taxon>Microbacterium</taxon>
    </lineage>
</organism>
<dbReference type="RefSeq" id="WP_183499393.1">
    <property type="nucleotide sequence ID" value="NZ_BAABCO010000001.1"/>
</dbReference>
<dbReference type="Gene3D" id="3.40.50.2000">
    <property type="entry name" value="Glycogen Phosphorylase B"/>
    <property type="match status" value="1"/>
</dbReference>
<evidence type="ECO:0000313" key="1">
    <source>
        <dbReference type="EMBL" id="MBB4139773.1"/>
    </source>
</evidence>